<evidence type="ECO:0000259" key="8">
    <source>
        <dbReference type="PROSITE" id="PS50977"/>
    </source>
</evidence>
<accession>A0ABP8EHP5</accession>
<evidence type="ECO:0000256" key="1">
    <source>
        <dbReference type="ARBA" id="ARBA00022491"/>
    </source>
</evidence>
<protein>
    <submittedName>
        <fullName evidence="9">TetR family transcriptional regulator C-terminal domain-containing protein</fullName>
    </submittedName>
</protein>
<gene>
    <name evidence="9" type="ORF">GCM10022261_10070</name>
</gene>
<keyword evidence="10" id="KW-1185">Reference proteome</keyword>
<dbReference type="InterPro" id="IPR001387">
    <property type="entry name" value="Cro/C1-type_HTH"/>
</dbReference>
<keyword evidence="2" id="KW-0805">Transcription regulation</keyword>
<dbReference type="Pfam" id="PF01381">
    <property type="entry name" value="HTH_3"/>
    <property type="match status" value="1"/>
</dbReference>
<evidence type="ECO:0000256" key="5">
    <source>
        <dbReference type="PROSITE-ProRule" id="PRU00335"/>
    </source>
</evidence>
<name>A0ABP8EHP5_9MICO</name>
<dbReference type="Gene3D" id="1.10.357.10">
    <property type="entry name" value="Tetracycline Repressor, domain 2"/>
    <property type="match status" value="1"/>
</dbReference>
<dbReference type="InterPro" id="IPR036271">
    <property type="entry name" value="Tet_transcr_reg_TetR-rel_C_sf"/>
</dbReference>
<evidence type="ECO:0000256" key="2">
    <source>
        <dbReference type="ARBA" id="ARBA00023015"/>
    </source>
</evidence>
<sequence>MGGESAGEEPDLGAAVRGRVRECIGETGLAQYEFADLIGLDQTKLSKSLRGTRRFTPDELIRIARVAGVTVNWLLSGSDSTSAPTAVPAPEALPRRVAEEPDHGRKRHQIVEAAWRLFAQHGFHAVRIADIAEASGTGSSNVLYYFSRKDELFEESLRYSVKLAFDRQVASLDTVADPLERLRHLVDLQLPTPGVTADEWSIWLQSWSAAAVGAMSQENQARAYRRWYQTIHKAIRAGQDAGAFVSEPVEDLSTQLTSLIDGLGIKVLTGALSVEKMREHIRAFIDRCLVAGPAAARPDTAHT</sequence>
<dbReference type="InterPro" id="IPR050109">
    <property type="entry name" value="HTH-type_TetR-like_transc_reg"/>
</dbReference>
<organism evidence="9 10">
    <name type="scientific">Brevibacterium daeguense</name>
    <dbReference type="NCBI Taxonomy" id="909936"/>
    <lineage>
        <taxon>Bacteria</taxon>
        <taxon>Bacillati</taxon>
        <taxon>Actinomycetota</taxon>
        <taxon>Actinomycetes</taxon>
        <taxon>Micrococcales</taxon>
        <taxon>Brevibacteriaceae</taxon>
        <taxon>Brevibacterium</taxon>
    </lineage>
</organism>
<keyword evidence="1" id="KW-0678">Repressor</keyword>
<evidence type="ECO:0000313" key="10">
    <source>
        <dbReference type="Proteomes" id="UP001501586"/>
    </source>
</evidence>
<dbReference type="Pfam" id="PF00440">
    <property type="entry name" value="TetR_N"/>
    <property type="match status" value="1"/>
</dbReference>
<comment type="caution">
    <text evidence="9">The sequence shown here is derived from an EMBL/GenBank/DDBJ whole genome shotgun (WGS) entry which is preliminary data.</text>
</comment>
<dbReference type="PROSITE" id="PS50977">
    <property type="entry name" value="HTH_TETR_2"/>
    <property type="match status" value="1"/>
</dbReference>
<dbReference type="PANTHER" id="PTHR30055:SF238">
    <property type="entry name" value="MYCOFACTOCIN BIOSYNTHESIS TRANSCRIPTIONAL REGULATOR MFTR-RELATED"/>
    <property type="match status" value="1"/>
</dbReference>
<keyword evidence="4" id="KW-0804">Transcription</keyword>
<dbReference type="SUPFAM" id="SSF47413">
    <property type="entry name" value="lambda repressor-like DNA-binding domains"/>
    <property type="match status" value="1"/>
</dbReference>
<feature type="DNA-binding region" description="H-T-H motif" evidence="5">
    <location>
        <begin position="127"/>
        <end position="146"/>
    </location>
</feature>
<dbReference type="InterPro" id="IPR010982">
    <property type="entry name" value="Lambda_DNA-bd_dom_sf"/>
</dbReference>
<dbReference type="Pfam" id="PF13977">
    <property type="entry name" value="TetR_C_6"/>
    <property type="match status" value="1"/>
</dbReference>
<evidence type="ECO:0000313" key="9">
    <source>
        <dbReference type="EMBL" id="GAA4283476.1"/>
    </source>
</evidence>
<dbReference type="EMBL" id="BAABAZ010000004">
    <property type="protein sequence ID" value="GAA4283476.1"/>
    <property type="molecule type" value="Genomic_DNA"/>
</dbReference>
<feature type="domain" description="HTH cro/C1-type" evidence="7">
    <location>
        <begin position="31"/>
        <end position="74"/>
    </location>
</feature>
<dbReference type="SUPFAM" id="SSF48498">
    <property type="entry name" value="Tetracyclin repressor-like, C-terminal domain"/>
    <property type="match status" value="1"/>
</dbReference>
<evidence type="ECO:0000259" key="7">
    <source>
        <dbReference type="PROSITE" id="PS50943"/>
    </source>
</evidence>
<dbReference type="CDD" id="cd00093">
    <property type="entry name" value="HTH_XRE"/>
    <property type="match status" value="1"/>
</dbReference>
<dbReference type="PROSITE" id="PS50943">
    <property type="entry name" value="HTH_CROC1"/>
    <property type="match status" value="1"/>
</dbReference>
<dbReference type="InterPro" id="IPR001647">
    <property type="entry name" value="HTH_TetR"/>
</dbReference>
<dbReference type="PANTHER" id="PTHR30055">
    <property type="entry name" value="HTH-TYPE TRANSCRIPTIONAL REGULATOR RUTR"/>
    <property type="match status" value="1"/>
</dbReference>
<dbReference type="InterPro" id="IPR009057">
    <property type="entry name" value="Homeodomain-like_sf"/>
</dbReference>
<evidence type="ECO:0000256" key="6">
    <source>
        <dbReference type="SAM" id="MobiDB-lite"/>
    </source>
</evidence>
<proteinExistence type="predicted"/>
<evidence type="ECO:0000256" key="3">
    <source>
        <dbReference type="ARBA" id="ARBA00023125"/>
    </source>
</evidence>
<reference evidence="10" key="1">
    <citation type="journal article" date="2019" name="Int. J. Syst. Evol. Microbiol.">
        <title>The Global Catalogue of Microorganisms (GCM) 10K type strain sequencing project: providing services to taxonomists for standard genome sequencing and annotation.</title>
        <authorList>
            <consortium name="The Broad Institute Genomics Platform"/>
            <consortium name="The Broad Institute Genome Sequencing Center for Infectious Disease"/>
            <person name="Wu L."/>
            <person name="Ma J."/>
        </authorList>
    </citation>
    <scope>NUCLEOTIDE SEQUENCE [LARGE SCALE GENOMIC DNA]</scope>
    <source>
        <strain evidence="10">JCM 17458</strain>
    </source>
</reference>
<dbReference type="PRINTS" id="PR00455">
    <property type="entry name" value="HTHTETR"/>
</dbReference>
<dbReference type="SMART" id="SM00530">
    <property type="entry name" value="HTH_XRE"/>
    <property type="match status" value="1"/>
</dbReference>
<dbReference type="Proteomes" id="UP001501586">
    <property type="component" value="Unassembled WGS sequence"/>
</dbReference>
<evidence type="ECO:0000256" key="4">
    <source>
        <dbReference type="ARBA" id="ARBA00023163"/>
    </source>
</evidence>
<keyword evidence="3 5" id="KW-0238">DNA-binding</keyword>
<feature type="domain" description="HTH tetR-type" evidence="8">
    <location>
        <begin position="104"/>
        <end position="164"/>
    </location>
</feature>
<dbReference type="InterPro" id="IPR039538">
    <property type="entry name" value="BetI_C"/>
</dbReference>
<feature type="region of interest" description="Disordered" evidence="6">
    <location>
        <begin position="79"/>
        <end position="103"/>
    </location>
</feature>
<dbReference type="SUPFAM" id="SSF46689">
    <property type="entry name" value="Homeodomain-like"/>
    <property type="match status" value="1"/>
</dbReference>
<dbReference type="Gene3D" id="1.10.260.40">
    <property type="entry name" value="lambda repressor-like DNA-binding domains"/>
    <property type="match status" value="1"/>
</dbReference>
<feature type="compositionally biased region" description="Basic and acidic residues" evidence="6">
    <location>
        <begin position="93"/>
        <end position="103"/>
    </location>
</feature>